<accession>A0ACD3Q6V2</accession>
<keyword evidence="2" id="KW-1185">Reference proteome</keyword>
<proteinExistence type="predicted"/>
<gene>
    <name evidence="1" type="ORF">E3U43_020911</name>
</gene>
<evidence type="ECO:0000313" key="2">
    <source>
        <dbReference type="Proteomes" id="UP000793456"/>
    </source>
</evidence>
<protein>
    <submittedName>
        <fullName evidence="1">Uncharacterized protein</fullName>
    </submittedName>
</protein>
<reference evidence="1" key="1">
    <citation type="submission" date="2018-11" db="EMBL/GenBank/DDBJ databases">
        <title>The sequence and de novo assembly of Larimichthys crocea genome using PacBio and Hi-C technologies.</title>
        <authorList>
            <person name="Xu P."/>
            <person name="Chen B."/>
            <person name="Zhou Z."/>
            <person name="Ke Q."/>
            <person name="Wu Y."/>
            <person name="Bai H."/>
            <person name="Pu F."/>
        </authorList>
    </citation>
    <scope>NUCLEOTIDE SEQUENCE</scope>
    <source>
        <tissue evidence="1">Muscle</tissue>
    </source>
</reference>
<name>A0ACD3Q6V2_LARCR</name>
<dbReference type="EMBL" id="CM011696">
    <property type="protein sequence ID" value="TMS02931.1"/>
    <property type="molecule type" value="Genomic_DNA"/>
</dbReference>
<sequence length="241" mass="26672">MSTDLSQGPDLDGSGEQMTDGDARLTDICSGAAGGKMATIAEYYAGKNVLITGATGFMGKVLVEKLLRSCPEVKALYLLVRPKAGQSMQQRVSDMMTCKLFDRVREDNPDFHQKIIPISSELVQPGLAISPEDVEKLSGCINIVFHCAATIRFDEPLNAATVCNMLNRVDLQLFFGRFGTEPYWVDVPPEQELPVMRRHSEADCTVCAGSLSKEDVYFKETRMWRNHPLVKSHPQYSATSC</sequence>
<evidence type="ECO:0000313" key="1">
    <source>
        <dbReference type="EMBL" id="TMS02931.1"/>
    </source>
</evidence>
<dbReference type="Proteomes" id="UP000793456">
    <property type="component" value="Chromosome XXIII"/>
</dbReference>
<organism evidence="1 2">
    <name type="scientific">Larimichthys crocea</name>
    <name type="common">Large yellow croaker</name>
    <name type="synonym">Pseudosciaena crocea</name>
    <dbReference type="NCBI Taxonomy" id="215358"/>
    <lineage>
        <taxon>Eukaryota</taxon>
        <taxon>Metazoa</taxon>
        <taxon>Chordata</taxon>
        <taxon>Craniata</taxon>
        <taxon>Vertebrata</taxon>
        <taxon>Euteleostomi</taxon>
        <taxon>Actinopterygii</taxon>
        <taxon>Neopterygii</taxon>
        <taxon>Teleostei</taxon>
        <taxon>Neoteleostei</taxon>
        <taxon>Acanthomorphata</taxon>
        <taxon>Eupercaria</taxon>
        <taxon>Sciaenidae</taxon>
        <taxon>Larimichthys</taxon>
    </lineage>
</organism>
<comment type="caution">
    <text evidence="1">The sequence shown here is derived from an EMBL/GenBank/DDBJ whole genome shotgun (WGS) entry which is preliminary data.</text>
</comment>